<feature type="domain" description="SLH" evidence="3">
    <location>
        <begin position="866"/>
        <end position="923"/>
    </location>
</feature>
<dbReference type="InterPro" id="IPR018711">
    <property type="entry name" value="NAGPA"/>
</dbReference>
<name>A0ABN0VRH8_9BACI</name>
<sequence>MQRMGKWLVIFVMLLSTILVGNVPQAEANANKITIGPGITYQNQTIVKQDKKQSINVVEVDLANQFTELELSVPEKLGERDTTTVQANKNSYEGHRVVGAINGSFFDMSSGLPMYLIAQDNKIINSGFIASGKSNYVSEPIAFGIDANGKAKIDLFNMNLRIAWDGDNKPATGVNKVRNENELVIYTPDHEGGYTNTNPYGMEFVVETNQDLRDGVHFGDIFTGTIQKIRRYGDTTNTAIPSNSFVVSFHGEMWMNRLSHLQIGDRIQFTADIDTAWKDASYIMASGPQLVKNGQVYITMDENSTKAKAIEPRSALAVDSTGQKVYLVTVDGRQPGFSEGMSMRQFAEYLVSIGVDRAINLDGGGSTTLGVRKLGDTWVTLANSPSGGRERAVSTALNVVSTAPIGQPTIIKSVKKQEGKLLVGSSVGTVTQYVLDKYYNPLNIDSTNLKYSVSGGIASADENGVITGLKAGTGSITVQYENATTQIPLEVIEKISKLTPVKSELNLGVGVTKKMTVKALDANGSEVIFDPKLVKWTATEGIGTITPAGEFKANSTEAKGSITATLANLSVTIPVTVSKIVKMDAMENLNNWKVAYVRGEASIGMSTDKDFPYEGKGAVKLNYNFVGQTGTSAAYVEAKTPYVIDGVPQAIGMRVFGDSSQSWLRGRIIDGNGTAHNINFTADKGLKWAGWNFVKADIPQNIPGPIKLEHVYIAQTDGSVKTKGTLMFDDIKAIFVTDYAEATFKDTGIGWRAEKEISSLVNRGIISGFETGFFGPHQEMTRVQAAILIARAMNLPTNNVQDPGFEDVPVDHRSYKEIAAVANAGIIFGKEDGRIFDPYGKLTRAEMAAVLYRAFKLPPATEDQFTDIGGTFAREAINSLGVNGITVGVGDGKFAPGLNITRADFSVFLYKTIAFIEQPVEAKEHTTVEGEDSTAESDNPDEL</sequence>
<evidence type="ECO:0000313" key="4">
    <source>
        <dbReference type="EMBL" id="GAA0315527.1"/>
    </source>
</evidence>
<evidence type="ECO:0000256" key="1">
    <source>
        <dbReference type="ARBA" id="ARBA00022729"/>
    </source>
</evidence>
<dbReference type="PANTHER" id="PTHR40446">
    <property type="entry name" value="N-ACETYLGLUCOSAMINE-1-PHOSPHODIESTER ALPHA-N-ACETYLGLUCOSAMINIDASE"/>
    <property type="match status" value="1"/>
</dbReference>
<evidence type="ECO:0000256" key="2">
    <source>
        <dbReference type="SAM" id="MobiDB-lite"/>
    </source>
</evidence>
<dbReference type="Pfam" id="PF09992">
    <property type="entry name" value="NAGPA"/>
    <property type="match status" value="1"/>
</dbReference>
<dbReference type="Pfam" id="PF00395">
    <property type="entry name" value="SLH"/>
    <property type="match status" value="3"/>
</dbReference>
<feature type="domain" description="SLH" evidence="3">
    <location>
        <begin position="801"/>
        <end position="865"/>
    </location>
</feature>
<feature type="region of interest" description="Disordered" evidence="2">
    <location>
        <begin position="922"/>
        <end position="943"/>
    </location>
</feature>
<keyword evidence="1" id="KW-0732">Signal</keyword>
<gene>
    <name evidence="4" type="ORF">GCM10008967_02590</name>
</gene>
<organism evidence="4 5">
    <name type="scientific">Bacillus carboniphilus</name>
    <dbReference type="NCBI Taxonomy" id="86663"/>
    <lineage>
        <taxon>Bacteria</taxon>
        <taxon>Bacillati</taxon>
        <taxon>Bacillota</taxon>
        <taxon>Bacilli</taxon>
        <taxon>Bacillales</taxon>
        <taxon>Bacillaceae</taxon>
        <taxon>Bacillus</taxon>
    </lineage>
</organism>
<dbReference type="PROSITE" id="PS51272">
    <property type="entry name" value="SLH"/>
    <property type="match status" value="3"/>
</dbReference>
<feature type="domain" description="SLH" evidence="3">
    <location>
        <begin position="740"/>
        <end position="800"/>
    </location>
</feature>
<keyword evidence="5" id="KW-1185">Reference proteome</keyword>
<dbReference type="InterPro" id="IPR001119">
    <property type="entry name" value="SLH_dom"/>
</dbReference>
<accession>A0ABN0VRH8</accession>
<feature type="compositionally biased region" description="Acidic residues" evidence="2">
    <location>
        <begin position="929"/>
        <end position="943"/>
    </location>
</feature>
<dbReference type="EMBL" id="BAAADJ010000004">
    <property type="protein sequence ID" value="GAA0315527.1"/>
    <property type="molecule type" value="Genomic_DNA"/>
</dbReference>
<reference evidence="4 5" key="1">
    <citation type="journal article" date="2019" name="Int. J. Syst. Evol. Microbiol.">
        <title>The Global Catalogue of Microorganisms (GCM) 10K type strain sequencing project: providing services to taxonomists for standard genome sequencing and annotation.</title>
        <authorList>
            <consortium name="The Broad Institute Genomics Platform"/>
            <consortium name="The Broad Institute Genome Sequencing Center for Infectious Disease"/>
            <person name="Wu L."/>
            <person name="Ma J."/>
        </authorList>
    </citation>
    <scope>NUCLEOTIDE SEQUENCE [LARGE SCALE GENOMIC DNA]</scope>
    <source>
        <strain evidence="4 5">JCM 9731</strain>
    </source>
</reference>
<protein>
    <recommendedName>
        <fullName evidence="3">SLH domain-containing protein</fullName>
    </recommendedName>
</protein>
<evidence type="ECO:0000313" key="5">
    <source>
        <dbReference type="Proteomes" id="UP001500782"/>
    </source>
</evidence>
<dbReference type="Proteomes" id="UP001500782">
    <property type="component" value="Unassembled WGS sequence"/>
</dbReference>
<proteinExistence type="predicted"/>
<dbReference type="PANTHER" id="PTHR40446:SF2">
    <property type="entry name" value="N-ACETYLGLUCOSAMINE-1-PHOSPHODIESTER ALPHA-N-ACETYLGLUCOSAMINIDASE"/>
    <property type="match status" value="1"/>
</dbReference>
<comment type="caution">
    <text evidence="4">The sequence shown here is derived from an EMBL/GenBank/DDBJ whole genome shotgun (WGS) entry which is preliminary data.</text>
</comment>
<evidence type="ECO:0000259" key="3">
    <source>
        <dbReference type="PROSITE" id="PS51272"/>
    </source>
</evidence>